<dbReference type="RefSeq" id="WP_244751153.1">
    <property type="nucleotide sequence ID" value="NZ_CP095074.1"/>
</dbReference>
<reference evidence="2 3" key="1">
    <citation type="submission" date="2022-04" db="EMBL/GenBank/DDBJ databases">
        <title>Halobacillus sp. isolated from saltern.</title>
        <authorList>
            <person name="Won M."/>
            <person name="Lee C.-M."/>
            <person name="Woen H.-Y."/>
            <person name="Kwon S.-W."/>
        </authorList>
    </citation>
    <scope>NUCLEOTIDE SEQUENCE [LARGE SCALE GENOMIC DNA]</scope>
    <source>
        <strain evidence="2 3">SSTM10-2</strain>
    </source>
</reference>
<protein>
    <submittedName>
        <fullName evidence="2">Uncharacterized protein</fullName>
    </submittedName>
</protein>
<keyword evidence="1" id="KW-1133">Transmembrane helix</keyword>
<feature type="transmembrane region" description="Helical" evidence="1">
    <location>
        <begin position="42"/>
        <end position="66"/>
    </location>
</feature>
<keyword evidence="3" id="KW-1185">Reference proteome</keyword>
<dbReference type="EMBL" id="CP095074">
    <property type="protein sequence ID" value="UOQ91542.1"/>
    <property type="molecule type" value="Genomic_DNA"/>
</dbReference>
<accession>A0ABY4GTR1</accession>
<sequence length="249" mass="29267">MEKQRMVDPTPLHCKTPWVVVWWSAAFPGFGHLLLSQHLKGIVFIASEVLLNVSGNLNLAMVYSFTGQFDKVKEVVEPQLIFLYIPLYFFVMWDSYRNTLAFNKRCLLAQRRQHDRIDVGTNRRYHDFQKRKPWIVVMWSLFLPGTGHLSLRKIVPALIILISWVSFSYLSHFFGGLQLIFSGEVHLSTTVFNPGWLLFLPSVYGFALYSAYIYAVENNNRFDWEQSQFLKRNYQHSEFKMPRLKMMLA</sequence>
<name>A0ABY4GTR1_9BACI</name>
<feature type="transmembrane region" description="Helical" evidence="1">
    <location>
        <begin position="195"/>
        <end position="215"/>
    </location>
</feature>
<organism evidence="2 3">
    <name type="scientific">Halobacillus shinanisalinarum</name>
    <dbReference type="NCBI Taxonomy" id="2932258"/>
    <lineage>
        <taxon>Bacteria</taxon>
        <taxon>Bacillati</taxon>
        <taxon>Bacillota</taxon>
        <taxon>Bacilli</taxon>
        <taxon>Bacillales</taxon>
        <taxon>Bacillaceae</taxon>
        <taxon>Halobacillus</taxon>
    </lineage>
</organism>
<keyword evidence="1" id="KW-0812">Transmembrane</keyword>
<feature type="transmembrane region" description="Helical" evidence="1">
    <location>
        <begin position="157"/>
        <end position="183"/>
    </location>
</feature>
<proteinExistence type="predicted"/>
<keyword evidence="1" id="KW-0472">Membrane</keyword>
<feature type="transmembrane region" description="Helical" evidence="1">
    <location>
        <begin position="16"/>
        <end position="35"/>
    </location>
</feature>
<evidence type="ECO:0000256" key="1">
    <source>
        <dbReference type="SAM" id="Phobius"/>
    </source>
</evidence>
<dbReference type="Proteomes" id="UP000831880">
    <property type="component" value="Chromosome"/>
</dbReference>
<feature type="transmembrane region" description="Helical" evidence="1">
    <location>
        <begin position="78"/>
        <end position="96"/>
    </location>
</feature>
<evidence type="ECO:0000313" key="3">
    <source>
        <dbReference type="Proteomes" id="UP000831880"/>
    </source>
</evidence>
<gene>
    <name evidence="2" type="ORF">MUO14_13225</name>
</gene>
<evidence type="ECO:0000313" key="2">
    <source>
        <dbReference type="EMBL" id="UOQ91542.1"/>
    </source>
</evidence>